<gene>
    <name evidence="1" type="ORF">SK128_005626</name>
</gene>
<dbReference type="EMBL" id="JAXCGZ010000179">
    <property type="protein sequence ID" value="KAK7086468.1"/>
    <property type="molecule type" value="Genomic_DNA"/>
</dbReference>
<sequence length="62" mass="7073">MEDFRDNSVKDEKKDCTFLTLIGPKIFSLVKDLVTPKKPEDSTYDKLDTALKSHFRPQLAAS</sequence>
<proteinExistence type="predicted"/>
<evidence type="ECO:0000313" key="2">
    <source>
        <dbReference type="Proteomes" id="UP001381693"/>
    </source>
</evidence>
<comment type="caution">
    <text evidence="1">The sequence shown here is derived from an EMBL/GenBank/DDBJ whole genome shotgun (WGS) entry which is preliminary data.</text>
</comment>
<protein>
    <submittedName>
        <fullName evidence="1">Uncharacterized protein</fullName>
    </submittedName>
</protein>
<keyword evidence="2" id="KW-1185">Reference proteome</keyword>
<dbReference type="AlphaFoldDB" id="A0AAN9AGH8"/>
<evidence type="ECO:0000313" key="1">
    <source>
        <dbReference type="EMBL" id="KAK7086468.1"/>
    </source>
</evidence>
<accession>A0AAN9AGH8</accession>
<reference evidence="1 2" key="1">
    <citation type="submission" date="2023-11" db="EMBL/GenBank/DDBJ databases">
        <title>Halocaridina rubra genome assembly.</title>
        <authorList>
            <person name="Smith C."/>
        </authorList>
    </citation>
    <scope>NUCLEOTIDE SEQUENCE [LARGE SCALE GENOMIC DNA]</scope>
    <source>
        <strain evidence="1">EP-1</strain>
        <tissue evidence="1">Whole</tissue>
    </source>
</reference>
<dbReference type="Proteomes" id="UP001381693">
    <property type="component" value="Unassembled WGS sequence"/>
</dbReference>
<name>A0AAN9AGH8_HALRR</name>
<organism evidence="1 2">
    <name type="scientific">Halocaridina rubra</name>
    <name type="common">Hawaiian red shrimp</name>
    <dbReference type="NCBI Taxonomy" id="373956"/>
    <lineage>
        <taxon>Eukaryota</taxon>
        <taxon>Metazoa</taxon>
        <taxon>Ecdysozoa</taxon>
        <taxon>Arthropoda</taxon>
        <taxon>Crustacea</taxon>
        <taxon>Multicrustacea</taxon>
        <taxon>Malacostraca</taxon>
        <taxon>Eumalacostraca</taxon>
        <taxon>Eucarida</taxon>
        <taxon>Decapoda</taxon>
        <taxon>Pleocyemata</taxon>
        <taxon>Caridea</taxon>
        <taxon>Atyoidea</taxon>
        <taxon>Atyidae</taxon>
        <taxon>Halocaridina</taxon>
    </lineage>
</organism>